<dbReference type="RefSeq" id="WP_318296406.1">
    <property type="nucleotide sequence ID" value="NZ_BAAABQ010000077.1"/>
</dbReference>
<keyword evidence="2" id="KW-1185">Reference proteome</keyword>
<evidence type="ECO:0000313" key="1">
    <source>
        <dbReference type="EMBL" id="MBA8926790.1"/>
    </source>
</evidence>
<gene>
    <name evidence="1" type="ORF">BC739_003996</name>
</gene>
<comment type="caution">
    <text evidence="1">The sequence shown here is derived from an EMBL/GenBank/DDBJ whole genome shotgun (WGS) entry which is preliminary data.</text>
</comment>
<proteinExistence type="predicted"/>
<evidence type="ECO:0000313" key="2">
    <source>
        <dbReference type="Proteomes" id="UP000517916"/>
    </source>
</evidence>
<dbReference type="EMBL" id="JACJID010000003">
    <property type="protein sequence ID" value="MBA8926790.1"/>
    <property type="molecule type" value="Genomic_DNA"/>
</dbReference>
<accession>A0ABR6BJ70</accession>
<sequence>MIVSLLYRATRALLSVPAALLRRNTAKHAELLVLQHENTVLR</sequence>
<organism evidence="1 2">
    <name type="scientific">Kutzneria viridogrisea</name>
    <dbReference type="NCBI Taxonomy" id="47990"/>
    <lineage>
        <taxon>Bacteria</taxon>
        <taxon>Bacillati</taxon>
        <taxon>Actinomycetota</taxon>
        <taxon>Actinomycetes</taxon>
        <taxon>Pseudonocardiales</taxon>
        <taxon>Pseudonocardiaceae</taxon>
        <taxon>Kutzneria</taxon>
    </lineage>
</organism>
<protein>
    <submittedName>
        <fullName evidence="1">Uncharacterized protein</fullName>
    </submittedName>
</protein>
<reference evidence="1 2" key="1">
    <citation type="submission" date="2020-08" db="EMBL/GenBank/DDBJ databases">
        <title>Genomic Encyclopedia of Archaeal and Bacterial Type Strains, Phase II (KMG-II): from individual species to whole genera.</title>
        <authorList>
            <person name="Goeker M."/>
        </authorList>
    </citation>
    <scope>NUCLEOTIDE SEQUENCE [LARGE SCALE GENOMIC DNA]</scope>
    <source>
        <strain evidence="1 2">DSM 43850</strain>
    </source>
</reference>
<dbReference type="Proteomes" id="UP000517916">
    <property type="component" value="Unassembled WGS sequence"/>
</dbReference>
<name>A0ABR6BJ70_9PSEU</name>